<gene>
    <name evidence="8" type="ORF">J3U88_26010</name>
</gene>
<dbReference type="InterPro" id="IPR013324">
    <property type="entry name" value="RNA_pol_sigma_r3/r4-like"/>
</dbReference>
<evidence type="ECO:0000259" key="6">
    <source>
        <dbReference type="Pfam" id="PF04542"/>
    </source>
</evidence>
<dbReference type="PANTHER" id="PTHR43133">
    <property type="entry name" value="RNA POLYMERASE ECF-TYPE SIGMA FACTO"/>
    <property type="match status" value="1"/>
</dbReference>
<evidence type="ECO:0000256" key="4">
    <source>
        <dbReference type="ARBA" id="ARBA00023125"/>
    </source>
</evidence>
<evidence type="ECO:0000256" key="2">
    <source>
        <dbReference type="ARBA" id="ARBA00023015"/>
    </source>
</evidence>
<dbReference type="Proteomes" id="UP000664417">
    <property type="component" value="Unassembled WGS sequence"/>
</dbReference>
<name>A0A8J7U4Y5_9BACT</name>
<evidence type="ECO:0000313" key="9">
    <source>
        <dbReference type="Proteomes" id="UP000664417"/>
    </source>
</evidence>
<dbReference type="InterPro" id="IPR007627">
    <property type="entry name" value="RNA_pol_sigma70_r2"/>
</dbReference>
<dbReference type="SUPFAM" id="SSF88659">
    <property type="entry name" value="Sigma3 and sigma4 domains of RNA polymerase sigma factors"/>
    <property type="match status" value="1"/>
</dbReference>
<feature type="domain" description="RNA polymerase sigma factor 70 region 4 type 2" evidence="7">
    <location>
        <begin position="124"/>
        <end position="174"/>
    </location>
</feature>
<keyword evidence="3" id="KW-0731">Sigma factor</keyword>
<dbReference type="InterPro" id="IPR039425">
    <property type="entry name" value="RNA_pol_sigma-70-like"/>
</dbReference>
<comment type="caution">
    <text evidence="8">The sequence shown here is derived from an EMBL/GenBank/DDBJ whole genome shotgun (WGS) entry which is preliminary data.</text>
</comment>
<keyword evidence="9" id="KW-1185">Reference proteome</keyword>
<dbReference type="EMBL" id="JAFREP010000029">
    <property type="protein sequence ID" value="MBO1321963.1"/>
    <property type="molecule type" value="Genomic_DNA"/>
</dbReference>
<comment type="similarity">
    <text evidence="1">Belongs to the sigma-70 factor family. ECF subfamily.</text>
</comment>
<keyword evidence="4" id="KW-0238">DNA-binding</keyword>
<evidence type="ECO:0000259" key="7">
    <source>
        <dbReference type="Pfam" id="PF08281"/>
    </source>
</evidence>
<feature type="domain" description="RNA polymerase sigma-70 region 2" evidence="6">
    <location>
        <begin position="23"/>
        <end position="79"/>
    </location>
</feature>
<dbReference type="AlphaFoldDB" id="A0A8J7U4Y5"/>
<dbReference type="SUPFAM" id="SSF88946">
    <property type="entry name" value="Sigma2 domain of RNA polymerase sigma factors"/>
    <property type="match status" value="1"/>
</dbReference>
<evidence type="ECO:0000256" key="3">
    <source>
        <dbReference type="ARBA" id="ARBA00023082"/>
    </source>
</evidence>
<proteinExistence type="inferred from homology"/>
<dbReference type="InterPro" id="IPR013249">
    <property type="entry name" value="RNA_pol_sigma70_r4_t2"/>
</dbReference>
<dbReference type="GO" id="GO:0006352">
    <property type="term" value="P:DNA-templated transcription initiation"/>
    <property type="evidence" value="ECO:0007669"/>
    <property type="project" value="InterPro"/>
</dbReference>
<keyword evidence="2" id="KW-0805">Transcription regulation</keyword>
<reference evidence="8" key="1">
    <citation type="submission" date="2021-03" db="EMBL/GenBank/DDBJ databases">
        <authorList>
            <person name="Wang G."/>
        </authorList>
    </citation>
    <scope>NUCLEOTIDE SEQUENCE</scope>
    <source>
        <strain evidence="8">KCTC 12899</strain>
    </source>
</reference>
<organism evidence="8 9">
    <name type="scientific">Acanthopleuribacter pedis</name>
    <dbReference type="NCBI Taxonomy" id="442870"/>
    <lineage>
        <taxon>Bacteria</taxon>
        <taxon>Pseudomonadati</taxon>
        <taxon>Acidobacteriota</taxon>
        <taxon>Holophagae</taxon>
        <taxon>Acanthopleuribacterales</taxon>
        <taxon>Acanthopleuribacteraceae</taxon>
        <taxon>Acanthopleuribacter</taxon>
    </lineage>
</organism>
<dbReference type="InterPro" id="IPR013325">
    <property type="entry name" value="RNA_pol_sigma_r2"/>
</dbReference>
<dbReference type="Pfam" id="PF04542">
    <property type="entry name" value="Sigma70_r2"/>
    <property type="match status" value="1"/>
</dbReference>
<dbReference type="GO" id="GO:0016987">
    <property type="term" value="F:sigma factor activity"/>
    <property type="evidence" value="ECO:0007669"/>
    <property type="project" value="UniProtKB-KW"/>
</dbReference>
<keyword evidence="5" id="KW-0804">Transcription</keyword>
<accession>A0A8J7U4Y5</accession>
<dbReference type="RefSeq" id="WP_207861935.1">
    <property type="nucleotide sequence ID" value="NZ_JAFREP010000029.1"/>
</dbReference>
<evidence type="ECO:0000256" key="1">
    <source>
        <dbReference type="ARBA" id="ARBA00010641"/>
    </source>
</evidence>
<protein>
    <submittedName>
        <fullName evidence="8">RNA polymerase sigma factor</fullName>
    </submittedName>
</protein>
<dbReference type="NCBIfam" id="TIGR02937">
    <property type="entry name" value="sigma70-ECF"/>
    <property type="match status" value="1"/>
</dbReference>
<dbReference type="Gene3D" id="1.10.10.10">
    <property type="entry name" value="Winged helix-like DNA-binding domain superfamily/Winged helix DNA-binding domain"/>
    <property type="match status" value="1"/>
</dbReference>
<evidence type="ECO:0000313" key="8">
    <source>
        <dbReference type="EMBL" id="MBO1321963.1"/>
    </source>
</evidence>
<sequence>MTHIQMNEVSARMASEEFGEKLNQHRNTLMAFFRRRNFRQEECEDLTQDTMTLGLQKQANYEEEGNMQAWVITLAKSTISGLQRYNQAKKRQKVTVPFSEGTVETDLQNILMQPEPQDPALAKRLWACVERLPPELNHALVLRLQGHTLEDCALLLQTKAGVVDRRYKKALKHLAEEWHA</sequence>
<dbReference type="GO" id="GO:0003677">
    <property type="term" value="F:DNA binding"/>
    <property type="evidence" value="ECO:0007669"/>
    <property type="project" value="UniProtKB-KW"/>
</dbReference>
<dbReference type="Pfam" id="PF08281">
    <property type="entry name" value="Sigma70_r4_2"/>
    <property type="match status" value="1"/>
</dbReference>
<dbReference type="InterPro" id="IPR036388">
    <property type="entry name" value="WH-like_DNA-bd_sf"/>
</dbReference>
<dbReference type="Gene3D" id="1.10.1740.10">
    <property type="match status" value="1"/>
</dbReference>
<dbReference type="PANTHER" id="PTHR43133:SF8">
    <property type="entry name" value="RNA POLYMERASE SIGMA FACTOR HI_1459-RELATED"/>
    <property type="match status" value="1"/>
</dbReference>
<evidence type="ECO:0000256" key="5">
    <source>
        <dbReference type="ARBA" id="ARBA00023163"/>
    </source>
</evidence>
<dbReference type="InterPro" id="IPR014284">
    <property type="entry name" value="RNA_pol_sigma-70_dom"/>
</dbReference>